<keyword evidence="3" id="KW-1185">Reference proteome</keyword>
<dbReference type="OrthoDB" id="7957365at2"/>
<dbReference type="EMBL" id="SACM01000001">
    <property type="protein sequence ID" value="RVT88692.1"/>
    <property type="molecule type" value="Genomic_DNA"/>
</dbReference>
<name>A0A3S2UIM9_9BURK</name>
<evidence type="ECO:0000313" key="2">
    <source>
        <dbReference type="EMBL" id="RVT88692.1"/>
    </source>
</evidence>
<dbReference type="RefSeq" id="WP_127682122.1">
    <property type="nucleotide sequence ID" value="NZ_SACM01000001.1"/>
</dbReference>
<feature type="domain" description="DUF8198" evidence="1">
    <location>
        <begin position="21"/>
        <end position="230"/>
    </location>
</feature>
<dbReference type="AlphaFoldDB" id="A0A3S2UIM9"/>
<dbReference type="Pfam" id="PF26621">
    <property type="entry name" value="DUF8198"/>
    <property type="match status" value="1"/>
</dbReference>
<evidence type="ECO:0000313" key="3">
    <source>
        <dbReference type="Proteomes" id="UP000288587"/>
    </source>
</evidence>
<protein>
    <recommendedName>
        <fullName evidence="1">DUF8198 domain-containing protein</fullName>
    </recommendedName>
</protein>
<dbReference type="Proteomes" id="UP000288587">
    <property type="component" value="Unassembled WGS sequence"/>
</dbReference>
<proteinExistence type="predicted"/>
<evidence type="ECO:0000259" key="1">
    <source>
        <dbReference type="Pfam" id="PF26621"/>
    </source>
</evidence>
<gene>
    <name evidence="2" type="ORF">EOD73_06920</name>
</gene>
<dbReference type="InterPro" id="IPR058063">
    <property type="entry name" value="FFLEE_fam"/>
</dbReference>
<comment type="caution">
    <text evidence="2">The sequence shown here is derived from an EMBL/GenBank/DDBJ whole genome shotgun (WGS) entry which is preliminary data.</text>
</comment>
<organism evidence="2 3">
    <name type="scientific">Inhella crocodyli</name>
    <dbReference type="NCBI Taxonomy" id="2499851"/>
    <lineage>
        <taxon>Bacteria</taxon>
        <taxon>Pseudomonadati</taxon>
        <taxon>Pseudomonadota</taxon>
        <taxon>Betaproteobacteria</taxon>
        <taxon>Burkholderiales</taxon>
        <taxon>Sphaerotilaceae</taxon>
        <taxon>Inhella</taxon>
    </lineage>
</organism>
<dbReference type="InterPro" id="IPR058511">
    <property type="entry name" value="DUF8198"/>
</dbReference>
<accession>A0A3S2UIM9</accession>
<dbReference type="NCBIfam" id="NF047641">
    <property type="entry name" value="FFLEE_fam"/>
    <property type="match status" value="1"/>
</dbReference>
<sequence>MTTDPIGTDILDCLARVGQERAARAADPGLQARCTALKALQQARFQRSYADLLAAPRYAGAARFFLDELYGPRDFSRRDAQFQRIVRPLVRLFPREVVHTVHELARLHALSERLDTAMAQLLPAGDEAPTPAQYVQAWQAVGQPEARQQQIDLTLSVGRALDVYTRKPFLRHALRMMRGPASAAGLSELQAFLECGFDTFRAMNGADHFLGTVREREMAWAATLFAGDPEGRWVALFG</sequence>
<reference evidence="2 3" key="1">
    <citation type="submission" date="2019-01" db="EMBL/GenBank/DDBJ databases">
        <authorList>
            <person name="Chen W.-M."/>
        </authorList>
    </citation>
    <scope>NUCLEOTIDE SEQUENCE [LARGE SCALE GENOMIC DNA]</scope>
    <source>
        <strain evidence="2 3">CCP-18</strain>
    </source>
</reference>